<reference evidence="2" key="1">
    <citation type="submission" date="2023-04" db="EMBL/GenBank/DDBJ databases">
        <authorList>
            <consortium name="ELIXIR-Norway"/>
        </authorList>
    </citation>
    <scope>NUCLEOTIDE SEQUENCE [LARGE SCALE GENOMIC DNA]</scope>
</reference>
<evidence type="ECO:0000313" key="2">
    <source>
        <dbReference type="EMBL" id="CAI9173640.1"/>
    </source>
</evidence>
<name>A0ABN8ZIA6_RANTA</name>
<keyword evidence="3" id="KW-1185">Reference proteome</keyword>
<evidence type="ECO:0000256" key="1">
    <source>
        <dbReference type="SAM" id="MobiDB-lite"/>
    </source>
</evidence>
<protein>
    <submittedName>
        <fullName evidence="2">Uncharacterized protein</fullName>
    </submittedName>
</protein>
<gene>
    <name evidence="2" type="ORF">MRATA1EN1_LOCUS22602</name>
</gene>
<sequence>MRQCCQDAGPVSSGALAALGGIYPFTPGYQSNSQILAALFLRRPEAPPSGNPPPRPRQACRLASSTRVSPGESASVPFSMVNATFRDTEMMYFLQTLSSF</sequence>
<dbReference type="EMBL" id="OX460345">
    <property type="protein sequence ID" value="CAI9173640.1"/>
    <property type="molecule type" value="Genomic_DNA"/>
</dbReference>
<evidence type="ECO:0000313" key="3">
    <source>
        <dbReference type="Proteomes" id="UP001176941"/>
    </source>
</evidence>
<organism evidence="2 3">
    <name type="scientific">Rangifer tarandus platyrhynchus</name>
    <name type="common">Svalbard reindeer</name>
    <dbReference type="NCBI Taxonomy" id="3082113"/>
    <lineage>
        <taxon>Eukaryota</taxon>
        <taxon>Metazoa</taxon>
        <taxon>Chordata</taxon>
        <taxon>Craniata</taxon>
        <taxon>Vertebrata</taxon>
        <taxon>Euteleostomi</taxon>
        <taxon>Mammalia</taxon>
        <taxon>Eutheria</taxon>
        <taxon>Laurasiatheria</taxon>
        <taxon>Artiodactyla</taxon>
        <taxon>Ruminantia</taxon>
        <taxon>Pecora</taxon>
        <taxon>Cervidae</taxon>
        <taxon>Odocoileinae</taxon>
        <taxon>Rangifer</taxon>
    </lineage>
</organism>
<dbReference type="Proteomes" id="UP001176941">
    <property type="component" value="Chromosome 34"/>
</dbReference>
<feature type="region of interest" description="Disordered" evidence="1">
    <location>
        <begin position="44"/>
        <end position="73"/>
    </location>
</feature>
<feature type="compositionally biased region" description="Pro residues" evidence="1">
    <location>
        <begin position="46"/>
        <end position="56"/>
    </location>
</feature>
<proteinExistence type="predicted"/>
<accession>A0ABN8ZIA6</accession>